<dbReference type="Proteomes" id="UP000032427">
    <property type="component" value="Plasmid pAWOD150"/>
</dbReference>
<dbReference type="Pfam" id="PF26109">
    <property type="entry name" value="WHD_BrxR"/>
    <property type="match status" value="1"/>
</dbReference>
<dbReference type="PATRIC" id="fig|80852.17.peg.4135"/>
<dbReference type="AlphaFoldDB" id="A0A090K2R7"/>
<accession>A0A090K2R7</accession>
<organism evidence="2 3">
    <name type="scientific">Aliivibrio wodanis</name>
    <dbReference type="NCBI Taxonomy" id="80852"/>
    <lineage>
        <taxon>Bacteria</taxon>
        <taxon>Pseudomonadati</taxon>
        <taxon>Pseudomonadota</taxon>
        <taxon>Gammaproteobacteria</taxon>
        <taxon>Vibrionales</taxon>
        <taxon>Vibrionaceae</taxon>
        <taxon>Aliivibrio</taxon>
    </lineage>
</organism>
<dbReference type="HOGENOM" id="CLU_184210_0_0_6"/>
<dbReference type="InterPro" id="IPR059019">
    <property type="entry name" value="WHD_CapW"/>
</dbReference>
<keyword evidence="2" id="KW-0614">Plasmid</keyword>
<dbReference type="GeneID" id="28543672"/>
<sequence length="95" mass="10874">MSKRLLDDTVLKLIDAKLVIDGNITSKDVYFHLGLCRQKVSRVFQDYLSQNPDAMIYVPSKKKYIATESFKPHFFDEADAKIFIDALVVVFGTNK</sequence>
<geneLocation type="plasmid" evidence="2 3">
    <name>pAWOD150</name>
</geneLocation>
<protein>
    <recommendedName>
        <fullName evidence="1">DNA-binding transcriptional repressor CapW winged helix-turn-helix domain-containing protein</fullName>
    </recommendedName>
</protein>
<reference evidence="3" key="1">
    <citation type="submission" date="2014-09" db="EMBL/GenBank/DDBJ databases">
        <authorList>
            <person name="Hjerde E."/>
        </authorList>
    </citation>
    <scope>NUCLEOTIDE SEQUENCE [LARGE SCALE GENOMIC DNA]</scope>
    <source>
        <strain evidence="3">06/09/139</strain>
        <plasmid evidence="3">pAWOD150</plasmid>
    </source>
</reference>
<dbReference type="EMBL" id="LN554849">
    <property type="protein sequence ID" value="CED58023.1"/>
    <property type="molecule type" value="Genomic_DNA"/>
</dbReference>
<evidence type="ECO:0000259" key="1">
    <source>
        <dbReference type="Pfam" id="PF26109"/>
    </source>
</evidence>
<dbReference type="KEGG" id="awd:AWOD_p150_11"/>
<evidence type="ECO:0000313" key="2">
    <source>
        <dbReference type="EMBL" id="CED58023.1"/>
    </source>
</evidence>
<gene>
    <name evidence="2" type="ORF">AWOD_p150_11</name>
</gene>
<evidence type="ECO:0000313" key="3">
    <source>
        <dbReference type="Proteomes" id="UP000032427"/>
    </source>
</evidence>
<dbReference type="OrthoDB" id="5878034at2"/>
<proteinExistence type="predicted"/>
<keyword evidence="3" id="KW-1185">Reference proteome</keyword>
<name>A0A090K2R7_9GAMM</name>
<feature type="domain" description="DNA-binding transcriptional repressor CapW winged helix-turn-helix" evidence="1">
    <location>
        <begin position="11"/>
        <end position="77"/>
    </location>
</feature>